<evidence type="ECO:0000256" key="7">
    <source>
        <dbReference type="SAM" id="Phobius"/>
    </source>
</evidence>
<dbReference type="EMBL" id="MHHR01000033">
    <property type="protein sequence ID" value="OGY33105.1"/>
    <property type="molecule type" value="Genomic_DNA"/>
</dbReference>
<organism evidence="10 11">
    <name type="scientific">Candidatus Andersenbacteria bacterium RIFCSPHIGHO2_12_FULL_45_11</name>
    <dbReference type="NCBI Taxonomy" id="1797281"/>
    <lineage>
        <taxon>Bacteria</taxon>
        <taxon>Candidatus Anderseniibacteriota</taxon>
    </lineage>
</organism>
<name>A0A1G1WZD9_9BACT</name>
<evidence type="ECO:0000259" key="8">
    <source>
        <dbReference type="Pfam" id="PF02687"/>
    </source>
</evidence>
<evidence type="ECO:0000259" key="9">
    <source>
        <dbReference type="Pfam" id="PF12704"/>
    </source>
</evidence>
<evidence type="ECO:0000256" key="1">
    <source>
        <dbReference type="ARBA" id="ARBA00004651"/>
    </source>
</evidence>
<dbReference type="InterPro" id="IPR003838">
    <property type="entry name" value="ABC3_permease_C"/>
</dbReference>
<feature type="transmembrane region" description="Helical" evidence="7">
    <location>
        <begin position="306"/>
        <end position="331"/>
    </location>
</feature>
<dbReference type="GO" id="GO:0005886">
    <property type="term" value="C:plasma membrane"/>
    <property type="evidence" value="ECO:0007669"/>
    <property type="project" value="UniProtKB-SubCell"/>
</dbReference>
<sequence>MTLRDVIELTSQRFKTRPSRYILTIFGVSSGIGVVYVLIALGFGLQDLVIGKIATSESLLSLTVTPLEQATEVIALNDTSISKFREIPHVVDVSPLLAIPAEIEANGLRAQTLVQAVHPKYFAYAGVTAGSGVLLSDDTERGVVVSSPILKIFNISEADALGKELMLTLFVPTQEDVNIIALPEPFTISGIITSETNAIYILPQAVPDAVPHTYEQARVRVDTTESIQPVRSDLISKGFSVQALTDTVAQLNQIFRFTQIALGTLGIIALFIAAVGMFNTMTISLLERTREVGILRALGATGRDVWLIFLFESVSMSIFAGILGILLGFFLSSTSNYVINIIAVRFGGEAVSLFSAPLWLHIAIMSIALLVGFVTGFYPAHRAAKLNPLEALRHE</sequence>
<evidence type="ECO:0000256" key="6">
    <source>
        <dbReference type="ARBA" id="ARBA00038076"/>
    </source>
</evidence>
<evidence type="ECO:0000256" key="3">
    <source>
        <dbReference type="ARBA" id="ARBA00022692"/>
    </source>
</evidence>
<evidence type="ECO:0000313" key="10">
    <source>
        <dbReference type="EMBL" id="OGY33105.1"/>
    </source>
</evidence>
<comment type="caution">
    <text evidence="10">The sequence shown here is derived from an EMBL/GenBank/DDBJ whole genome shotgun (WGS) entry which is preliminary data.</text>
</comment>
<comment type="similarity">
    <text evidence="6">Belongs to the ABC-4 integral membrane protein family.</text>
</comment>
<feature type="transmembrane region" description="Helical" evidence="7">
    <location>
        <begin position="358"/>
        <end position="378"/>
    </location>
</feature>
<evidence type="ECO:0000256" key="4">
    <source>
        <dbReference type="ARBA" id="ARBA00022989"/>
    </source>
</evidence>
<keyword evidence="3 7" id="KW-0812">Transmembrane</keyword>
<keyword evidence="5 7" id="KW-0472">Membrane</keyword>
<protein>
    <recommendedName>
        <fullName evidence="12">ABC3 transporter permease protein domain-containing protein</fullName>
    </recommendedName>
</protein>
<keyword evidence="4 7" id="KW-1133">Transmembrane helix</keyword>
<gene>
    <name evidence="10" type="ORF">A3D99_01450</name>
</gene>
<dbReference type="Pfam" id="PF12704">
    <property type="entry name" value="MacB_PCD"/>
    <property type="match status" value="1"/>
</dbReference>
<reference evidence="10 11" key="1">
    <citation type="journal article" date="2016" name="Nat. Commun.">
        <title>Thousands of microbial genomes shed light on interconnected biogeochemical processes in an aquifer system.</title>
        <authorList>
            <person name="Anantharaman K."/>
            <person name="Brown C.T."/>
            <person name="Hug L.A."/>
            <person name="Sharon I."/>
            <person name="Castelle C.J."/>
            <person name="Probst A.J."/>
            <person name="Thomas B.C."/>
            <person name="Singh A."/>
            <person name="Wilkins M.J."/>
            <person name="Karaoz U."/>
            <person name="Brodie E.L."/>
            <person name="Williams K.H."/>
            <person name="Hubbard S.S."/>
            <person name="Banfield J.F."/>
        </authorList>
    </citation>
    <scope>NUCLEOTIDE SEQUENCE [LARGE SCALE GENOMIC DNA]</scope>
</reference>
<dbReference type="PANTHER" id="PTHR30572">
    <property type="entry name" value="MEMBRANE COMPONENT OF TRANSPORTER-RELATED"/>
    <property type="match status" value="1"/>
</dbReference>
<evidence type="ECO:0008006" key="12">
    <source>
        <dbReference type="Google" id="ProtNLM"/>
    </source>
</evidence>
<feature type="transmembrane region" description="Helical" evidence="7">
    <location>
        <begin position="260"/>
        <end position="286"/>
    </location>
</feature>
<evidence type="ECO:0000256" key="2">
    <source>
        <dbReference type="ARBA" id="ARBA00022475"/>
    </source>
</evidence>
<proteinExistence type="inferred from homology"/>
<evidence type="ECO:0000256" key="5">
    <source>
        <dbReference type="ARBA" id="ARBA00023136"/>
    </source>
</evidence>
<dbReference type="InterPro" id="IPR050250">
    <property type="entry name" value="Macrolide_Exporter_MacB"/>
</dbReference>
<dbReference type="GO" id="GO:0022857">
    <property type="term" value="F:transmembrane transporter activity"/>
    <property type="evidence" value="ECO:0007669"/>
    <property type="project" value="TreeGrafter"/>
</dbReference>
<dbReference type="InterPro" id="IPR025857">
    <property type="entry name" value="MacB_PCD"/>
</dbReference>
<feature type="domain" description="MacB-like periplasmic core" evidence="9">
    <location>
        <begin position="22"/>
        <end position="234"/>
    </location>
</feature>
<evidence type="ECO:0000313" key="11">
    <source>
        <dbReference type="Proteomes" id="UP000177528"/>
    </source>
</evidence>
<feature type="transmembrane region" description="Helical" evidence="7">
    <location>
        <begin position="21"/>
        <end position="45"/>
    </location>
</feature>
<accession>A0A1G1WZD9</accession>
<dbReference type="PANTHER" id="PTHR30572:SF4">
    <property type="entry name" value="ABC TRANSPORTER PERMEASE YTRF"/>
    <property type="match status" value="1"/>
</dbReference>
<dbReference type="AlphaFoldDB" id="A0A1G1WZD9"/>
<keyword evidence="2" id="KW-1003">Cell membrane</keyword>
<feature type="domain" description="ABC3 transporter permease C-terminal" evidence="8">
    <location>
        <begin position="265"/>
        <end position="388"/>
    </location>
</feature>
<dbReference type="Pfam" id="PF02687">
    <property type="entry name" value="FtsX"/>
    <property type="match status" value="1"/>
</dbReference>
<comment type="subcellular location">
    <subcellularLocation>
        <location evidence="1">Cell membrane</location>
        <topology evidence="1">Multi-pass membrane protein</topology>
    </subcellularLocation>
</comment>
<dbReference type="Proteomes" id="UP000177528">
    <property type="component" value="Unassembled WGS sequence"/>
</dbReference>